<evidence type="ECO:0000313" key="13">
    <source>
        <dbReference type="Proteomes" id="UP000431092"/>
    </source>
</evidence>
<evidence type="ECO:0000256" key="8">
    <source>
        <dbReference type="ARBA" id="ARBA00023136"/>
    </source>
</evidence>
<keyword evidence="5" id="KW-0547">Nucleotide-binding</keyword>
<evidence type="ECO:0000256" key="2">
    <source>
        <dbReference type="ARBA" id="ARBA00005417"/>
    </source>
</evidence>
<dbReference type="InterPro" id="IPR003339">
    <property type="entry name" value="ABC/ECF_trnsptr_transmembrane"/>
</dbReference>
<evidence type="ECO:0000256" key="4">
    <source>
        <dbReference type="ARBA" id="ARBA00022692"/>
    </source>
</evidence>
<feature type="transmembrane region" description="Helical" evidence="10">
    <location>
        <begin position="545"/>
        <end position="564"/>
    </location>
</feature>
<feature type="domain" description="ABC transporter" evidence="11">
    <location>
        <begin position="25"/>
        <end position="252"/>
    </location>
</feature>
<reference evidence="12 13" key="1">
    <citation type="submission" date="2019-11" db="EMBL/GenBank/DDBJ databases">
        <title>Whole genome sequencing identifies a novel species of the genus Arsenicicoccus isolated from human blood.</title>
        <authorList>
            <person name="Jeong J.H."/>
            <person name="Kweon O.J."/>
            <person name="Kim H.R."/>
            <person name="Kim T.-H."/>
            <person name="Ha S.-M."/>
            <person name="Lee M.-K."/>
        </authorList>
    </citation>
    <scope>NUCLEOTIDE SEQUENCE [LARGE SCALE GENOMIC DNA]</scope>
    <source>
        <strain evidence="12 13">MKL-02</strain>
    </source>
</reference>
<evidence type="ECO:0000256" key="6">
    <source>
        <dbReference type="ARBA" id="ARBA00022840"/>
    </source>
</evidence>
<keyword evidence="4 10" id="KW-0812">Transmembrane</keyword>
<feature type="domain" description="ABC transporter" evidence="11">
    <location>
        <begin position="281"/>
        <end position="526"/>
    </location>
</feature>
<dbReference type="SMART" id="SM00382">
    <property type="entry name" value="AAA"/>
    <property type="match status" value="2"/>
</dbReference>
<dbReference type="PROSITE" id="PS50893">
    <property type="entry name" value="ABC_TRANSPORTER_2"/>
    <property type="match status" value="2"/>
</dbReference>
<organism evidence="12 13">
    <name type="scientific">Arsenicicoccus cauae</name>
    <dbReference type="NCBI Taxonomy" id="2663847"/>
    <lineage>
        <taxon>Bacteria</taxon>
        <taxon>Bacillati</taxon>
        <taxon>Actinomycetota</taxon>
        <taxon>Actinomycetes</taxon>
        <taxon>Micrococcales</taxon>
        <taxon>Intrasporangiaceae</taxon>
        <taxon>Arsenicicoccus</taxon>
    </lineage>
</organism>
<dbReference type="InterPro" id="IPR050095">
    <property type="entry name" value="ECF_ABC_transporter_ATP-bd"/>
</dbReference>
<dbReference type="RefSeq" id="WP_154592744.1">
    <property type="nucleotide sequence ID" value="NZ_CP171001.1"/>
</dbReference>
<comment type="similarity">
    <text evidence="2">Belongs to the ABC transporter superfamily.</text>
</comment>
<gene>
    <name evidence="12" type="ORF">GGG17_05405</name>
</gene>
<dbReference type="InterPro" id="IPR003439">
    <property type="entry name" value="ABC_transporter-like_ATP-bd"/>
</dbReference>
<dbReference type="GO" id="GO:0042626">
    <property type="term" value="F:ATPase-coupled transmembrane transporter activity"/>
    <property type="evidence" value="ECO:0007669"/>
    <property type="project" value="TreeGrafter"/>
</dbReference>
<evidence type="ECO:0000256" key="1">
    <source>
        <dbReference type="ARBA" id="ARBA00004141"/>
    </source>
</evidence>
<proteinExistence type="inferred from homology"/>
<dbReference type="Gene3D" id="3.40.50.300">
    <property type="entry name" value="P-loop containing nucleotide triphosphate hydrolases"/>
    <property type="match status" value="2"/>
</dbReference>
<feature type="region of interest" description="Disordered" evidence="9">
    <location>
        <begin position="1"/>
        <end position="21"/>
    </location>
</feature>
<dbReference type="EMBL" id="WLVL01000019">
    <property type="protein sequence ID" value="MTB71412.1"/>
    <property type="molecule type" value="Genomic_DNA"/>
</dbReference>
<dbReference type="GO" id="GO:0016887">
    <property type="term" value="F:ATP hydrolysis activity"/>
    <property type="evidence" value="ECO:0007669"/>
    <property type="project" value="InterPro"/>
</dbReference>
<name>A0A6I3IBZ5_9MICO</name>
<keyword evidence="7 10" id="KW-1133">Transmembrane helix</keyword>
<dbReference type="SUPFAM" id="SSF52540">
    <property type="entry name" value="P-loop containing nucleoside triphosphate hydrolases"/>
    <property type="match status" value="2"/>
</dbReference>
<comment type="caution">
    <text evidence="12">The sequence shown here is derived from an EMBL/GenBank/DDBJ whole genome shotgun (WGS) entry which is preliminary data.</text>
</comment>
<evidence type="ECO:0000313" key="12">
    <source>
        <dbReference type="EMBL" id="MTB71412.1"/>
    </source>
</evidence>
<evidence type="ECO:0000256" key="7">
    <source>
        <dbReference type="ARBA" id="ARBA00022989"/>
    </source>
</evidence>
<dbReference type="InterPro" id="IPR027417">
    <property type="entry name" value="P-loop_NTPase"/>
</dbReference>
<feature type="transmembrane region" description="Helical" evidence="10">
    <location>
        <begin position="516"/>
        <end position="539"/>
    </location>
</feature>
<dbReference type="GO" id="GO:0005524">
    <property type="term" value="F:ATP binding"/>
    <property type="evidence" value="ECO:0007669"/>
    <property type="project" value="UniProtKB-KW"/>
</dbReference>
<dbReference type="InterPro" id="IPR003593">
    <property type="entry name" value="AAA+_ATPase"/>
</dbReference>
<dbReference type="InterPro" id="IPR017871">
    <property type="entry name" value="ABC_transporter-like_CS"/>
</dbReference>
<protein>
    <submittedName>
        <fullName evidence="12">ATP-binding cassette domain-containing protein</fullName>
    </submittedName>
</protein>
<keyword evidence="13" id="KW-1185">Reference proteome</keyword>
<evidence type="ECO:0000256" key="9">
    <source>
        <dbReference type="SAM" id="MobiDB-lite"/>
    </source>
</evidence>
<dbReference type="CDD" id="cd03225">
    <property type="entry name" value="ABC_cobalt_CbiO_domain1"/>
    <property type="match status" value="2"/>
</dbReference>
<comment type="subcellular location">
    <subcellularLocation>
        <location evidence="1">Membrane</location>
        <topology evidence="1">Multi-pass membrane protein</topology>
    </subcellularLocation>
</comment>
<dbReference type="PANTHER" id="PTHR43553">
    <property type="entry name" value="HEAVY METAL TRANSPORTER"/>
    <property type="match status" value="1"/>
</dbReference>
<evidence type="ECO:0000259" key="11">
    <source>
        <dbReference type="PROSITE" id="PS50893"/>
    </source>
</evidence>
<dbReference type="InterPro" id="IPR015856">
    <property type="entry name" value="ABC_transpr_CbiO/EcfA_su"/>
</dbReference>
<dbReference type="CDD" id="cd16914">
    <property type="entry name" value="EcfT"/>
    <property type="match status" value="1"/>
</dbReference>
<evidence type="ECO:0000256" key="10">
    <source>
        <dbReference type="SAM" id="Phobius"/>
    </source>
</evidence>
<sequence>MSPTSADVDLDAGPGFDEGPRGALVEAEDLTWLPYGAARPVLDGVSLRVAPGERVLLAGASGSGKSTLLRALAGVLAETGGGDQTGQVHVSGQVGLLLQDPEDAVVARTVGRDVAFGPENSGVPRGPLWERVRAALASVRFPHDTTRETRALSGGETQRLALAGVLALDPGLVLLDEPCSMLDPAAAQAVRSAVAAAVAEVGATLVAVEHELAHWVDVCDRLVVLGDGGRVVADGPLAPTLAAEGERLAGLGLWVPGAPTPSPVEMPSGLVAPVRRGGVTAAVDEVVRQVQPGLASWQAVHPPQLVLQDVSLEASPGEAVAVTGRSGAGKSTLVACAAGLLEPTSGTVRLGADDREAPHRWHAVELAEAVGWVPQRPELPITARTVLDEVLLTGRALGQDEESLGERAAALLEALGLGDRHDADPHTLSGGEQRRLSLASALAHGPSVLLLDEPTVGQDRRTWAAVTGVIEAARAAGTTVVVSTHDRRLASRCTRELVLDRPPAAAVPVRRRASGLAAYASALPLMLVSLVAMVVGLVVPTVAAGLGLLGVELALLLVLCGVRWPQPVLRLTPLAIGAASLWWSNWWWAEARDPVAAVLPALRMTTAALPGVVLAGYLEPFSLGDQLGQRLRLPARPVVAAVVALQRFDQLRSTYADLRAVRRARGLLRRGITDAVVLTFALLVQALRQAGRLAVAMEARGYSSPVVRAGCRTWAQPARWGHADPWVVLCALTLAVAGVTGHLVGR</sequence>
<keyword evidence="3" id="KW-0813">Transport</keyword>
<dbReference type="PANTHER" id="PTHR43553:SF24">
    <property type="entry name" value="ENERGY-COUPLING FACTOR TRANSPORTER ATP-BINDING PROTEIN ECFA1"/>
    <property type="match status" value="1"/>
</dbReference>
<dbReference type="PROSITE" id="PS00211">
    <property type="entry name" value="ABC_TRANSPORTER_1"/>
    <property type="match status" value="1"/>
</dbReference>
<accession>A0A6I3IBZ5</accession>
<dbReference type="AlphaFoldDB" id="A0A6I3IBZ5"/>
<dbReference type="Proteomes" id="UP000431092">
    <property type="component" value="Unassembled WGS sequence"/>
</dbReference>
<dbReference type="Pfam" id="PF02361">
    <property type="entry name" value="CbiQ"/>
    <property type="match status" value="1"/>
</dbReference>
<keyword evidence="8 10" id="KW-0472">Membrane</keyword>
<dbReference type="Pfam" id="PF00005">
    <property type="entry name" value="ABC_tran"/>
    <property type="match status" value="2"/>
</dbReference>
<keyword evidence="6 12" id="KW-0067">ATP-binding</keyword>
<dbReference type="GO" id="GO:0043190">
    <property type="term" value="C:ATP-binding cassette (ABC) transporter complex"/>
    <property type="evidence" value="ECO:0007669"/>
    <property type="project" value="TreeGrafter"/>
</dbReference>
<evidence type="ECO:0000256" key="5">
    <source>
        <dbReference type="ARBA" id="ARBA00022741"/>
    </source>
</evidence>
<evidence type="ECO:0000256" key="3">
    <source>
        <dbReference type="ARBA" id="ARBA00022448"/>
    </source>
</evidence>